<dbReference type="Pfam" id="PF19573">
    <property type="entry name" value="DUF6089"/>
    <property type="match status" value="1"/>
</dbReference>
<dbReference type="Gene3D" id="2.40.160.20">
    <property type="match status" value="1"/>
</dbReference>
<evidence type="ECO:0000256" key="2">
    <source>
        <dbReference type="ARBA" id="ARBA00022448"/>
    </source>
</evidence>
<gene>
    <name evidence="12" type="ORF">ACFSSE_15645</name>
</gene>
<dbReference type="PRINTS" id="PR01021">
    <property type="entry name" value="OMPADOMAIN"/>
</dbReference>
<dbReference type="InterPro" id="IPR036737">
    <property type="entry name" value="OmpA-like_sf"/>
</dbReference>
<proteinExistence type="predicted"/>
<keyword evidence="3" id="KW-1134">Transmembrane beta strand</keyword>
<evidence type="ECO:0000256" key="10">
    <source>
        <dbReference type="SAM" id="SignalP"/>
    </source>
</evidence>
<dbReference type="InterPro" id="IPR011250">
    <property type="entry name" value="OMP/PagP_B-barrel"/>
</dbReference>
<keyword evidence="5" id="KW-0406">Ion transport</keyword>
<keyword evidence="8" id="KW-0998">Cell outer membrane</keyword>
<dbReference type="PANTHER" id="PTHR30329:SF21">
    <property type="entry name" value="LIPOPROTEIN YIAD-RELATED"/>
    <property type="match status" value="1"/>
</dbReference>
<dbReference type="EMBL" id="JBHULV010000052">
    <property type="protein sequence ID" value="MFD2733142.1"/>
    <property type="molecule type" value="Genomic_DNA"/>
</dbReference>
<keyword evidence="10" id="KW-0732">Signal</keyword>
<evidence type="ECO:0000256" key="9">
    <source>
        <dbReference type="PROSITE-ProRule" id="PRU00473"/>
    </source>
</evidence>
<sequence length="452" mass="48804">MKLNFKTGLMLLGAIGIANFSFGQETTTIVETTPQPFTKSAYRTWSFGVVGGTITPALAIGGKNDFSNWEYGSGYGGYLKKQLSHNFGIQGDFFRGSIKADNNVTPGSGVPNGSPFNSFETEIKWGGTISGIYNIANFNILNRKSVVTPYATAGAGLMGYQPTTTSTANVQVEANNGENIHELVIPVGVGAKFKIAKGVNIDLGYKMNFVDGDNLDGYRTGGSNDKFSFGYAGLEFAIGNKTKSQLAFVNPAAVLEQGYVAKYDELKAQIEASKNDDEVNMLKDKVNKLMSDADGDGVSDFYDKCPNTPAGTKVDGSGCELPKMEIVKPVTYIISEEDKKVVNDAIKNLEFDLAKATIRSTSFESLNRVANLITTKNLSLKLAGHTDSQGSDSYNMKLSKDRAESVKAYLVSKGVNASRIEATGYGESQPIDSNLTDKGRQNNRRVEFTLFN</sequence>
<dbReference type="InterPro" id="IPR050330">
    <property type="entry name" value="Bact_OuterMem_StrucFunc"/>
</dbReference>
<name>A0ABW5TWD1_9SPHI</name>
<dbReference type="InterPro" id="IPR006665">
    <property type="entry name" value="OmpA-like"/>
</dbReference>
<dbReference type="CDD" id="cd07185">
    <property type="entry name" value="OmpA_C-like"/>
    <property type="match status" value="1"/>
</dbReference>
<dbReference type="InterPro" id="IPR006664">
    <property type="entry name" value="OMP_bac"/>
</dbReference>
<keyword evidence="4" id="KW-0812">Transmembrane</keyword>
<organism evidence="12 13">
    <name type="scientific">Pedobacter alpinus</name>
    <dbReference type="NCBI Taxonomy" id="1590643"/>
    <lineage>
        <taxon>Bacteria</taxon>
        <taxon>Pseudomonadati</taxon>
        <taxon>Bacteroidota</taxon>
        <taxon>Sphingobacteriia</taxon>
        <taxon>Sphingobacteriales</taxon>
        <taxon>Sphingobacteriaceae</taxon>
        <taxon>Pedobacter</taxon>
    </lineage>
</organism>
<evidence type="ECO:0000256" key="4">
    <source>
        <dbReference type="ARBA" id="ARBA00022692"/>
    </source>
</evidence>
<feature type="chain" id="PRO_5045969497" evidence="10">
    <location>
        <begin position="24"/>
        <end position="452"/>
    </location>
</feature>
<feature type="domain" description="OmpA-like" evidence="11">
    <location>
        <begin position="338"/>
        <end position="452"/>
    </location>
</feature>
<dbReference type="PROSITE" id="PS51123">
    <property type="entry name" value="OMPA_2"/>
    <property type="match status" value="1"/>
</dbReference>
<feature type="signal peptide" evidence="10">
    <location>
        <begin position="1"/>
        <end position="23"/>
    </location>
</feature>
<dbReference type="InterPro" id="IPR028974">
    <property type="entry name" value="TSP_type-3_rpt"/>
</dbReference>
<evidence type="ECO:0000256" key="8">
    <source>
        <dbReference type="ARBA" id="ARBA00023237"/>
    </source>
</evidence>
<evidence type="ECO:0000256" key="5">
    <source>
        <dbReference type="ARBA" id="ARBA00023065"/>
    </source>
</evidence>
<dbReference type="SUPFAM" id="SSF103647">
    <property type="entry name" value="TSP type-3 repeat"/>
    <property type="match status" value="1"/>
</dbReference>
<keyword evidence="7 9" id="KW-0472">Membrane</keyword>
<dbReference type="Gene3D" id="3.30.1330.60">
    <property type="entry name" value="OmpA-like domain"/>
    <property type="match status" value="1"/>
</dbReference>
<evidence type="ECO:0000256" key="1">
    <source>
        <dbReference type="ARBA" id="ARBA00004571"/>
    </source>
</evidence>
<protein>
    <submittedName>
        <fullName evidence="12">OmpA family protein</fullName>
    </submittedName>
</protein>
<keyword evidence="13" id="KW-1185">Reference proteome</keyword>
<keyword evidence="2" id="KW-0813">Transport</keyword>
<dbReference type="SUPFAM" id="SSF56925">
    <property type="entry name" value="OMPA-like"/>
    <property type="match status" value="1"/>
</dbReference>
<dbReference type="SUPFAM" id="SSF103088">
    <property type="entry name" value="OmpA-like"/>
    <property type="match status" value="1"/>
</dbReference>
<keyword evidence="6" id="KW-0626">Porin</keyword>
<evidence type="ECO:0000256" key="6">
    <source>
        <dbReference type="ARBA" id="ARBA00023114"/>
    </source>
</evidence>
<dbReference type="Pfam" id="PF00691">
    <property type="entry name" value="OmpA"/>
    <property type="match status" value="1"/>
</dbReference>
<dbReference type="Proteomes" id="UP001597546">
    <property type="component" value="Unassembled WGS sequence"/>
</dbReference>
<dbReference type="PANTHER" id="PTHR30329">
    <property type="entry name" value="STATOR ELEMENT OF FLAGELLAR MOTOR COMPLEX"/>
    <property type="match status" value="1"/>
</dbReference>
<comment type="caution">
    <text evidence="12">The sequence shown here is derived from an EMBL/GenBank/DDBJ whole genome shotgun (WGS) entry which is preliminary data.</text>
</comment>
<evidence type="ECO:0000259" key="11">
    <source>
        <dbReference type="PROSITE" id="PS51123"/>
    </source>
</evidence>
<dbReference type="RefSeq" id="WP_379042199.1">
    <property type="nucleotide sequence ID" value="NZ_JBHSKW010000020.1"/>
</dbReference>
<evidence type="ECO:0000313" key="12">
    <source>
        <dbReference type="EMBL" id="MFD2733142.1"/>
    </source>
</evidence>
<dbReference type="InterPro" id="IPR045743">
    <property type="entry name" value="DUF6089"/>
</dbReference>
<evidence type="ECO:0000256" key="3">
    <source>
        <dbReference type="ARBA" id="ARBA00022452"/>
    </source>
</evidence>
<evidence type="ECO:0000313" key="13">
    <source>
        <dbReference type="Proteomes" id="UP001597546"/>
    </source>
</evidence>
<evidence type="ECO:0000256" key="7">
    <source>
        <dbReference type="ARBA" id="ARBA00023136"/>
    </source>
</evidence>
<accession>A0ABW5TWD1</accession>
<reference evidence="13" key="1">
    <citation type="journal article" date="2019" name="Int. J. Syst. Evol. Microbiol.">
        <title>The Global Catalogue of Microorganisms (GCM) 10K type strain sequencing project: providing services to taxonomists for standard genome sequencing and annotation.</title>
        <authorList>
            <consortium name="The Broad Institute Genomics Platform"/>
            <consortium name="The Broad Institute Genome Sequencing Center for Infectious Disease"/>
            <person name="Wu L."/>
            <person name="Ma J."/>
        </authorList>
    </citation>
    <scope>NUCLEOTIDE SEQUENCE [LARGE SCALE GENOMIC DNA]</scope>
    <source>
        <strain evidence="13">KCTC 42456</strain>
    </source>
</reference>
<comment type="subcellular location">
    <subcellularLocation>
        <location evidence="1">Cell outer membrane</location>
        <topology evidence="1">Multi-pass membrane protein</topology>
    </subcellularLocation>
</comment>